<keyword evidence="3" id="KW-0804">Transcription</keyword>
<evidence type="ECO:0000313" key="6">
    <source>
        <dbReference type="EMBL" id="MBO1751231.1"/>
    </source>
</evidence>
<evidence type="ECO:0000256" key="4">
    <source>
        <dbReference type="PROSITE-ProRule" id="PRU00335"/>
    </source>
</evidence>
<proteinExistence type="predicted"/>
<comment type="caution">
    <text evidence="6">The sequence shown here is derived from an EMBL/GenBank/DDBJ whole genome shotgun (WGS) entry which is preliminary data.</text>
</comment>
<keyword evidence="2 4" id="KW-0238">DNA-binding</keyword>
<dbReference type="InterPro" id="IPR009057">
    <property type="entry name" value="Homeodomain-like_sf"/>
</dbReference>
<dbReference type="InterPro" id="IPR001647">
    <property type="entry name" value="HTH_TetR"/>
</dbReference>
<dbReference type="GO" id="GO:0000976">
    <property type="term" value="F:transcription cis-regulatory region binding"/>
    <property type="evidence" value="ECO:0007669"/>
    <property type="project" value="TreeGrafter"/>
</dbReference>
<dbReference type="PROSITE" id="PS50977">
    <property type="entry name" value="HTH_TETR_2"/>
    <property type="match status" value="1"/>
</dbReference>
<keyword evidence="7" id="KW-1185">Reference proteome</keyword>
<dbReference type="AlphaFoldDB" id="A0A939LNP6"/>
<organism evidence="6 7">
    <name type="scientific">Actinotalea soli</name>
    <dbReference type="NCBI Taxonomy" id="2819234"/>
    <lineage>
        <taxon>Bacteria</taxon>
        <taxon>Bacillati</taxon>
        <taxon>Actinomycetota</taxon>
        <taxon>Actinomycetes</taxon>
        <taxon>Micrococcales</taxon>
        <taxon>Cellulomonadaceae</taxon>
        <taxon>Actinotalea</taxon>
    </lineage>
</organism>
<feature type="DNA-binding region" description="H-T-H motif" evidence="4">
    <location>
        <begin position="50"/>
        <end position="69"/>
    </location>
</feature>
<dbReference type="RefSeq" id="WP_208054904.1">
    <property type="nucleotide sequence ID" value="NZ_JAGEMK010000002.1"/>
</dbReference>
<sequence>MPTPPPRTTTPPEPVVPHADGFAARRAATSQQILQAAAQVMADRGYAGTSLDAVAELAGVAKGSIYNNFGSKERLFEALIAHTMDRFSATLAAAPDGRTGAAALEAVVSALLVEVRDNPAGTQLLAAELFRMGRTWQESLEPVRERIVSVFREVIAQANPAADVSVVGPAVFGATLIAGLEWRTFQPERTLPDITGVVMGSVRSVLEPAG</sequence>
<dbReference type="PANTHER" id="PTHR30055:SF234">
    <property type="entry name" value="HTH-TYPE TRANSCRIPTIONAL REGULATOR BETI"/>
    <property type="match status" value="1"/>
</dbReference>
<feature type="domain" description="HTH tetR-type" evidence="5">
    <location>
        <begin position="27"/>
        <end position="87"/>
    </location>
</feature>
<gene>
    <name evidence="6" type="ORF">J4G33_05390</name>
</gene>
<name>A0A939LNP6_9CELL</name>
<dbReference type="SUPFAM" id="SSF46689">
    <property type="entry name" value="Homeodomain-like"/>
    <property type="match status" value="1"/>
</dbReference>
<evidence type="ECO:0000256" key="1">
    <source>
        <dbReference type="ARBA" id="ARBA00023015"/>
    </source>
</evidence>
<dbReference type="GO" id="GO:0045892">
    <property type="term" value="P:negative regulation of DNA-templated transcription"/>
    <property type="evidence" value="ECO:0007669"/>
    <property type="project" value="UniProtKB-ARBA"/>
</dbReference>
<accession>A0A939LNP6</accession>
<dbReference type="InterPro" id="IPR050109">
    <property type="entry name" value="HTH-type_TetR-like_transc_reg"/>
</dbReference>
<evidence type="ECO:0000313" key="7">
    <source>
        <dbReference type="Proteomes" id="UP000664209"/>
    </source>
</evidence>
<protein>
    <submittedName>
        <fullName evidence="6">TetR/AcrR family transcriptional regulator</fullName>
    </submittedName>
</protein>
<evidence type="ECO:0000259" key="5">
    <source>
        <dbReference type="PROSITE" id="PS50977"/>
    </source>
</evidence>
<dbReference type="Pfam" id="PF00440">
    <property type="entry name" value="TetR_N"/>
    <property type="match status" value="1"/>
</dbReference>
<dbReference type="GO" id="GO:0003700">
    <property type="term" value="F:DNA-binding transcription factor activity"/>
    <property type="evidence" value="ECO:0007669"/>
    <property type="project" value="TreeGrafter"/>
</dbReference>
<dbReference type="PRINTS" id="PR00455">
    <property type="entry name" value="HTHTETR"/>
</dbReference>
<keyword evidence="1" id="KW-0805">Transcription regulation</keyword>
<dbReference type="EMBL" id="JAGEMK010000002">
    <property type="protein sequence ID" value="MBO1751231.1"/>
    <property type="molecule type" value="Genomic_DNA"/>
</dbReference>
<dbReference type="FunFam" id="1.10.10.60:FF:000141">
    <property type="entry name" value="TetR family transcriptional regulator"/>
    <property type="match status" value="1"/>
</dbReference>
<evidence type="ECO:0000256" key="3">
    <source>
        <dbReference type="ARBA" id="ARBA00023163"/>
    </source>
</evidence>
<reference evidence="6" key="1">
    <citation type="submission" date="2021-03" db="EMBL/GenBank/DDBJ databases">
        <title>Actinotalea soli sp. nov., isolated from soil.</title>
        <authorList>
            <person name="Ping W."/>
            <person name="Zhang J."/>
        </authorList>
    </citation>
    <scope>NUCLEOTIDE SEQUENCE</scope>
    <source>
        <strain evidence="6">BY-33</strain>
    </source>
</reference>
<dbReference type="Gene3D" id="1.10.10.60">
    <property type="entry name" value="Homeodomain-like"/>
    <property type="match status" value="1"/>
</dbReference>
<dbReference type="PANTHER" id="PTHR30055">
    <property type="entry name" value="HTH-TYPE TRANSCRIPTIONAL REGULATOR RUTR"/>
    <property type="match status" value="1"/>
</dbReference>
<dbReference type="Gene3D" id="1.10.357.10">
    <property type="entry name" value="Tetracycline Repressor, domain 2"/>
    <property type="match status" value="1"/>
</dbReference>
<dbReference type="Proteomes" id="UP000664209">
    <property type="component" value="Unassembled WGS sequence"/>
</dbReference>
<evidence type="ECO:0000256" key="2">
    <source>
        <dbReference type="ARBA" id="ARBA00023125"/>
    </source>
</evidence>